<keyword evidence="2" id="KW-0597">Phosphoprotein</keyword>
<dbReference type="Pfam" id="PF00550">
    <property type="entry name" value="PP-binding"/>
    <property type="match status" value="1"/>
</dbReference>
<dbReference type="SMART" id="SM00823">
    <property type="entry name" value="PKS_PP"/>
    <property type="match status" value="1"/>
</dbReference>
<keyword evidence="4" id="KW-0511">Multifunctional enzyme</keyword>
<dbReference type="EMBL" id="JZWV01001664">
    <property type="protein sequence ID" value="KJY17536.1"/>
    <property type="molecule type" value="Genomic_DNA"/>
</dbReference>
<evidence type="ECO:0000313" key="7">
    <source>
        <dbReference type="Proteomes" id="UP000033551"/>
    </source>
</evidence>
<proteinExistence type="predicted"/>
<feature type="non-terminal residue" evidence="6">
    <location>
        <position position="1"/>
    </location>
</feature>
<dbReference type="PANTHER" id="PTHR43775:SF51">
    <property type="entry name" value="INACTIVE PHENOLPHTHIOCEROL SYNTHESIS POLYKETIDE SYNTHASE TYPE I PKS1-RELATED"/>
    <property type="match status" value="1"/>
</dbReference>
<comment type="caution">
    <text evidence="6">The sequence shown here is derived from an EMBL/GenBank/DDBJ whole genome shotgun (WGS) entry which is preliminary data.</text>
</comment>
<dbReference type="InterPro" id="IPR009081">
    <property type="entry name" value="PP-bd_ACP"/>
</dbReference>
<evidence type="ECO:0000256" key="2">
    <source>
        <dbReference type="ARBA" id="ARBA00022553"/>
    </source>
</evidence>
<dbReference type="PROSITE" id="PS00012">
    <property type="entry name" value="PHOSPHOPANTETHEINE"/>
    <property type="match status" value="1"/>
</dbReference>
<dbReference type="RefSeq" id="WP_045952600.1">
    <property type="nucleotide sequence ID" value="NZ_JZWV01001664.1"/>
</dbReference>
<name>A0A0F4IA39_9ACTN</name>
<dbReference type="FunFam" id="1.10.1200.10:FF:000007">
    <property type="entry name" value="Probable polyketide synthase pks17"/>
    <property type="match status" value="1"/>
</dbReference>
<dbReference type="InterPro" id="IPR016039">
    <property type="entry name" value="Thiolase-like"/>
</dbReference>
<evidence type="ECO:0000313" key="6">
    <source>
        <dbReference type="EMBL" id="KJY17536.1"/>
    </source>
</evidence>
<dbReference type="SMART" id="SM01294">
    <property type="entry name" value="PKS_PP_betabranch"/>
    <property type="match status" value="1"/>
</dbReference>
<gene>
    <name evidence="6" type="ORF">VR44_39940</name>
</gene>
<dbReference type="Proteomes" id="UP000033551">
    <property type="component" value="Unassembled WGS sequence"/>
</dbReference>
<organism evidence="6 7">
    <name type="scientific">Streptomyces katrae</name>
    <dbReference type="NCBI Taxonomy" id="68223"/>
    <lineage>
        <taxon>Bacteria</taxon>
        <taxon>Bacillati</taxon>
        <taxon>Actinomycetota</taxon>
        <taxon>Actinomycetes</taxon>
        <taxon>Kitasatosporales</taxon>
        <taxon>Streptomycetaceae</taxon>
        <taxon>Streptomyces</taxon>
    </lineage>
</organism>
<dbReference type="Gene3D" id="3.40.47.10">
    <property type="match status" value="1"/>
</dbReference>
<dbReference type="Pfam" id="PF00109">
    <property type="entry name" value="ketoacyl-synt"/>
    <property type="match status" value="1"/>
</dbReference>
<dbReference type="InterPro" id="IPR020806">
    <property type="entry name" value="PKS_PP-bd"/>
</dbReference>
<evidence type="ECO:0000259" key="5">
    <source>
        <dbReference type="PROSITE" id="PS50075"/>
    </source>
</evidence>
<keyword evidence="1" id="KW-0596">Phosphopantetheine</keyword>
<dbReference type="SUPFAM" id="SSF53901">
    <property type="entry name" value="Thiolase-like"/>
    <property type="match status" value="1"/>
</dbReference>
<dbReference type="InterPro" id="IPR036736">
    <property type="entry name" value="ACP-like_sf"/>
</dbReference>
<dbReference type="PROSITE" id="PS50075">
    <property type="entry name" value="CARRIER"/>
    <property type="match status" value="1"/>
</dbReference>
<dbReference type="Gene3D" id="1.10.1200.10">
    <property type="entry name" value="ACP-like"/>
    <property type="match status" value="1"/>
</dbReference>
<keyword evidence="3" id="KW-0808">Transferase</keyword>
<dbReference type="GO" id="GO:0017000">
    <property type="term" value="P:antibiotic biosynthetic process"/>
    <property type="evidence" value="ECO:0007669"/>
    <property type="project" value="UniProtKB-ARBA"/>
</dbReference>
<dbReference type="OrthoDB" id="9778690at2"/>
<dbReference type="PANTHER" id="PTHR43775">
    <property type="entry name" value="FATTY ACID SYNTHASE"/>
    <property type="match status" value="1"/>
</dbReference>
<feature type="non-terminal residue" evidence="6">
    <location>
        <position position="199"/>
    </location>
</feature>
<dbReference type="InterPro" id="IPR050091">
    <property type="entry name" value="PKS_NRPS_Biosynth_Enz"/>
</dbReference>
<dbReference type="GO" id="GO:0031177">
    <property type="term" value="F:phosphopantetheine binding"/>
    <property type="evidence" value="ECO:0007669"/>
    <property type="project" value="InterPro"/>
</dbReference>
<dbReference type="SUPFAM" id="SSF47336">
    <property type="entry name" value="ACP-like"/>
    <property type="match status" value="1"/>
</dbReference>
<accession>A0A0F4IA39</accession>
<dbReference type="GO" id="GO:0006633">
    <property type="term" value="P:fatty acid biosynthetic process"/>
    <property type="evidence" value="ECO:0007669"/>
    <property type="project" value="TreeGrafter"/>
</dbReference>
<dbReference type="InterPro" id="IPR006162">
    <property type="entry name" value="Ppantetheine_attach_site"/>
</dbReference>
<sequence>LPEFARRTAALTGPEQARAVLALVRAEAAAVLGHQDAGAVPADRAFRELGFDSLTAVELRGRLARATGVRLPATLVFDHPSPAALAAHLLGELTAAITGRAAAPAPTATAARGADDAEPLAIVAMSCRYPGEVRSPEDLWRLVAEGRDAVGAFPSDRGWDLDSLYDPDPDRPGTTYARDGGFLYDVADFDPAFFGISPR</sequence>
<evidence type="ECO:0000256" key="4">
    <source>
        <dbReference type="ARBA" id="ARBA00023268"/>
    </source>
</evidence>
<reference evidence="6 7" key="1">
    <citation type="submission" date="2015-02" db="EMBL/GenBank/DDBJ databases">
        <authorList>
            <person name="Ju K.-S."/>
            <person name="Doroghazi J.R."/>
            <person name="Metcalf W."/>
        </authorList>
    </citation>
    <scope>NUCLEOTIDE SEQUENCE [LARGE SCALE GENOMIC DNA]</scope>
    <source>
        <strain evidence="6 7">NRRL ISP-5550</strain>
    </source>
</reference>
<protein>
    <recommendedName>
        <fullName evidence="5">Carrier domain-containing protein</fullName>
    </recommendedName>
</protein>
<dbReference type="GO" id="GO:0004312">
    <property type="term" value="F:fatty acid synthase activity"/>
    <property type="evidence" value="ECO:0007669"/>
    <property type="project" value="TreeGrafter"/>
</dbReference>
<evidence type="ECO:0000256" key="1">
    <source>
        <dbReference type="ARBA" id="ARBA00022450"/>
    </source>
</evidence>
<keyword evidence="7" id="KW-1185">Reference proteome</keyword>
<feature type="domain" description="Carrier" evidence="5">
    <location>
        <begin position="15"/>
        <end position="93"/>
    </location>
</feature>
<evidence type="ECO:0000256" key="3">
    <source>
        <dbReference type="ARBA" id="ARBA00022679"/>
    </source>
</evidence>
<dbReference type="InterPro" id="IPR014030">
    <property type="entry name" value="Ketoacyl_synth_N"/>
</dbReference>
<dbReference type="AlphaFoldDB" id="A0A0F4IA39"/>